<evidence type="ECO:0008006" key="3">
    <source>
        <dbReference type="Google" id="ProtNLM"/>
    </source>
</evidence>
<proteinExistence type="predicted"/>
<evidence type="ECO:0000313" key="2">
    <source>
        <dbReference type="Proteomes" id="UP000199373"/>
    </source>
</evidence>
<organism evidence="1 2">
    <name type="scientific">Prevotella aff. ruminicola Tc2-24</name>
    <dbReference type="NCBI Taxonomy" id="81582"/>
    <lineage>
        <taxon>Bacteria</taxon>
        <taxon>Pseudomonadati</taxon>
        <taxon>Bacteroidota</taxon>
        <taxon>Bacteroidia</taxon>
        <taxon>Bacteroidales</taxon>
        <taxon>Prevotellaceae</taxon>
        <taxon>Prevotella</taxon>
    </lineage>
</organism>
<keyword evidence="2" id="KW-1185">Reference proteome</keyword>
<reference evidence="1 2" key="1">
    <citation type="submission" date="2016-10" db="EMBL/GenBank/DDBJ databases">
        <authorList>
            <person name="de Groot N.N."/>
        </authorList>
    </citation>
    <scope>NUCLEOTIDE SEQUENCE [LARGE SCALE GENOMIC DNA]</scope>
    <source>
        <strain evidence="1 2">TC2-24</strain>
    </source>
</reference>
<gene>
    <name evidence="1" type="ORF">SAMN04487850_0250</name>
</gene>
<name>A0A1I0M3I3_9BACT</name>
<evidence type="ECO:0000313" key="1">
    <source>
        <dbReference type="EMBL" id="SEV82524.1"/>
    </source>
</evidence>
<sequence length="211" mass="24581">MKKWFVGVAGLLMILSCGSKRLSPEVLQHKLDSIKAVEIKERLALQGIDLTKSDNPLKLFYDSLNLQPLPLSYSEDYVRFLPDFKDVPSEIVSLLEFDGEHPKAITLPESVGTRLLVVASDEYDNLYSIWLYSLDDDYVPVDKLCLYAIEDQDPEEYEEIEKEEFIQYFSITSDYQIHLIDFSKTKNKTRLEEVYYIDETRKFVLQKSELD</sequence>
<protein>
    <recommendedName>
        <fullName evidence="3">Lipoprotein</fullName>
    </recommendedName>
</protein>
<dbReference type="PROSITE" id="PS51257">
    <property type="entry name" value="PROKAR_LIPOPROTEIN"/>
    <property type="match status" value="1"/>
</dbReference>
<accession>A0A1I0M3I3</accession>
<dbReference type="AlphaFoldDB" id="A0A1I0M3I3"/>
<dbReference type="Proteomes" id="UP000199373">
    <property type="component" value="Unassembled WGS sequence"/>
</dbReference>
<dbReference type="RefSeq" id="WP_091899350.1">
    <property type="nucleotide sequence ID" value="NZ_FOIQ01000001.1"/>
</dbReference>
<dbReference type="EMBL" id="FOIQ01000001">
    <property type="protein sequence ID" value="SEV82524.1"/>
    <property type="molecule type" value="Genomic_DNA"/>
</dbReference>